<keyword evidence="2" id="KW-1185">Reference proteome</keyword>
<accession>A0ABN8B9Q1</accession>
<evidence type="ECO:0000313" key="2">
    <source>
        <dbReference type="Proteomes" id="UP001153292"/>
    </source>
</evidence>
<reference evidence="1" key="1">
    <citation type="submission" date="2021-12" db="EMBL/GenBank/DDBJ databases">
        <authorList>
            <person name="King R."/>
        </authorList>
    </citation>
    <scope>NUCLEOTIDE SEQUENCE</scope>
</reference>
<evidence type="ECO:0000313" key="1">
    <source>
        <dbReference type="EMBL" id="CAH0402899.1"/>
    </source>
</evidence>
<name>A0ABN8B9Q1_CHISP</name>
<organism evidence="1 2">
    <name type="scientific">Chilo suppressalis</name>
    <name type="common">Asiatic rice borer moth</name>
    <dbReference type="NCBI Taxonomy" id="168631"/>
    <lineage>
        <taxon>Eukaryota</taxon>
        <taxon>Metazoa</taxon>
        <taxon>Ecdysozoa</taxon>
        <taxon>Arthropoda</taxon>
        <taxon>Hexapoda</taxon>
        <taxon>Insecta</taxon>
        <taxon>Pterygota</taxon>
        <taxon>Neoptera</taxon>
        <taxon>Endopterygota</taxon>
        <taxon>Lepidoptera</taxon>
        <taxon>Glossata</taxon>
        <taxon>Ditrysia</taxon>
        <taxon>Pyraloidea</taxon>
        <taxon>Crambidae</taxon>
        <taxon>Crambinae</taxon>
        <taxon>Chilo</taxon>
    </lineage>
</organism>
<dbReference type="EMBL" id="OU963914">
    <property type="protein sequence ID" value="CAH0402899.1"/>
    <property type="molecule type" value="Genomic_DNA"/>
</dbReference>
<gene>
    <name evidence="1" type="ORF">CHILSU_LOCUS6152</name>
</gene>
<proteinExistence type="predicted"/>
<evidence type="ECO:0008006" key="3">
    <source>
        <dbReference type="Google" id="ProtNLM"/>
    </source>
</evidence>
<protein>
    <recommendedName>
        <fullName evidence="3">Integrase zinc-binding domain-containing protein</fullName>
    </recommendedName>
</protein>
<sequence>MLVCNNTSEREHVSALSTTRKRAAYMEMIDMKRRFNEEIHKLKLTKGKNTQLFSRDEYYSFLKKVQVAKDKIAGKTPEEYQRLSRYDIVKIGTVKKLIVPVKNDNEPIQYYCYLEEKFDIIHETHISIGHKGRNRMMKELKPKYKNITKEFVALYLTLCEPCQKKLSVPKKGLVVKPIKSSVKTHKNSSCRNK</sequence>
<dbReference type="Proteomes" id="UP001153292">
    <property type="component" value="Chromosome 21"/>
</dbReference>